<protein>
    <submittedName>
        <fullName evidence="4">Ig domain-containing protein</fullName>
    </submittedName>
</protein>
<comment type="caution">
    <text evidence="4">The sequence shown here is derived from an EMBL/GenBank/DDBJ whole genome shotgun (WGS) entry which is preliminary data.</text>
</comment>
<feature type="compositionally biased region" description="Polar residues" evidence="1">
    <location>
        <begin position="208"/>
        <end position="220"/>
    </location>
</feature>
<dbReference type="Gene3D" id="2.60.40.10">
    <property type="entry name" value="Immunoglobulins"/>
    <property type="match status" value="2"/>
</dbReference>
<dbReference type="PANTHER" id="PTHR46182">
    <property type="entry name" value="FI19480P1"/>
    <property type="match status" value="1"/>
</dbReference>
<dbReference type="SMART" id="SM00736">
    <property type="entry name" value="CADG"/>
    <property type="match status" value="1"/>
</dbReference>
<dbReference type="InterPro" id="IPR013783">
    <property type="entry name" value="Ig-like_fold"/>
</dbReference>
<sequence>MRKIVVPIMCAIIMSALNSLGFFNAATDILIPQYDSNHDPDDIHSIAALGCMLAHEDYSNVNYFAVHGAYGIQNDNNFIDSPQFFKLVFGLEDQKWVNASPQDPDWNGAVAKIAAKVKPVLEAGGKAWVAEAGQSDITADWVAALIADGIPEATIKSNVIVVQHSDWNEEQTTPADLAYVKSKCDYKTINDGNGTSTARDPSAPATPSYRSTNTSFQQDAMTSQNKKAKAYWLEADWVIADENYYPSHSSISTGGVDFSDAVEVHWIFGSPTDCDTIAEFWAKFVTNLPNPNPEPDYPARDYGAGGEETATDGVWIENGGMVVIEPEHGELHEDWVVQPSTYLDDPTMAGSMGDGWIEWNGAQKFSTTLDDALANGISTFQFEIKTAGDYTFRWRSKQYDAVSAGDQGNDTYVKFETGTPLQMTANDGSTQTMTKFTKVWVQSQTAWSWGTNFEPVHGVFVTNPKVHYEPGIHEIKIAGRSKGHAIDRFILYHSSANGTTAQNAPESERISTESYVYEAVNDFPVITAGEVNYYKDNGNNALAINAATVSNRDKFARAETTFSGSTGVYDVTITALQELDGECVYQFLVNGVVKGTATNSPATVDYEEQNHSFRNILVSEGDTIAVQSKTDSNGLVAEGDGFAWARGRWRTLSLAANGTGTGLSVSAGPDLALYFPPVSAVIQGAASDDSAVVSTEWVQVSGPNTAILSGTNTVTLSASNLIEGTYVFRLTAMDDEANIVIDEVSVIVENEPPIIPTTSLLKEDFEGATTGSSSLAGTVVEAANTLSAKVVEAPAAFTSASGNVVLLSTGANKYSAIRAPIAIDLSSYYFRDGDHYSISFDIYIPTNLAVSVGGVNFRWKDDSNTGNGPTVSDFATLSAGVHHIEYTGTFPVNTGGSDFNPTSVQPFIWFHQDGAELADYVYMDNLDFKIWAPNVAPEFASDPINGGSVQQGYSYVGTLADHASDPNGDALVFSKTSGPAWLGVAADGTLSGTPGESDIGTNTFSVHVEDPAGETDAAELTVVVLDGPPPLEQTVLWEEDFDTIAAGTTSGNNQTLAGTAVQTANTLSGEVVAAPAGFSTASGNVFVISTADNAYSAIRPSANPVDLSSYNIQAGDEYTLSFDIYIPADLAKAVGDVQFRWNNINDTADAAFAVLSAGVHHIEYSGTFPVSVGIPTSCRPFIGFDQNGTAVSEYVYFDNLKFEIGPVGGSIVEKTGFEKFAEEHGLSGGVLDDDDSDGIVNLHEYAFGGNPADAGDAGTAPVHLVDNQGGSNAFKYVYVRLADPDSGILYHLEVSDSMLSTNWVNTGYSVSVGEEINGFESVTNTFPMVGSNKFIRLLVEQLEAE</sequence>
<feature type="region of interest" description="Disordered" evidence="1">
    <location>
        <begin position="191"/>
        <end position="220"/>
    </location>
</feature>
<evidence type="ECO:0000259" key="3">
    <source>
        <dbReference type="SMART" id="SM00736"/>
    </source>
</evidence>
<organism evidence="4 5">
    <name type="scientific">Pontiella agarivorans</name>
    <dbReference type="NCBI Taxonomy" id="3038953"/>
    <lineage>
        <taxon>Bacteria</taxon>
        <taxon>Pseudomonadati</taxon>
        <taxon>Kiritimatiellota</taxon>
        <taxon>Kiritimatiellia</taxon>
        <taxon>Kiritimatiellales</taxon>
        <taxon>Pontiellaceae</taxon>
        <taxon>Pontiella</taxon>
    </lineage>
</organism>
<dbReference type="Pfam" id="PF22352">
    <property type="entry name" value="K319L-like_PKD"/>
    <property type="match status" value="1"/>
</dbReference>
<dbReference type="Proteomes" id="UP001290861">
    <property type="component" value="Unassembled WGS sequence"/>
</dbReference>
<reference evidence="4 5" key="1">
    <citation type="journal article" date="2024" name="Appl. Environ. Microbiol.">
        <title>Pontiella agarivorans sp. nov., a novel marine anaerobic bacterium capable of degrading macroalgal polysaccharides and fixing nitrogen.</title>
        <authorList>
            <person name="Liu N."/>
            <person name="Kivenson V."/>
            <person name="Peng X."/>
            <person name="Cui Z."/>
            <person name="Lankiewicz T.S."/>
            <person name="Gosselin K.M."/>
            <person name="English C.J."/>
            <person name="Blair E.M."/>
            <person name="O'Malley M.A."/>
            <person name="Valentine D.L."/>
        </authorList>
    </citation>
    <scope>NUCLEOTIDE SEQUENCE [LARGE SCALE GENOMIC DNA]</scope>
    <source>
        <strain evidence="4 5">NLcol2</strain>
    </source>
</reference>
<evidence type="ECO:0000256" key="2">
    <source>
        <dbReference type="SAM" id="SignalP"/>
    </source>
</evidence>
<keyword evidence="2" id="KW-0732">Signal</keyword>
<evidence type="ECO:0000313" key="4">
    <source>
        <dbReference type="EMBL" id="MDZ8117706.1"/>
    </source>
</evidence>
<feature type="chain" id="PRO_5045765103" evidence="2">
    <location>
        <begin position="26"/>
        <end position="1345"/>
    </location>
</feature>
<keyword evidence="5" id="KW-1185">Reference proteome</keyword>
<dbReference type="EMBL" id="JARVCO010000002">
    <property type="protein sequence ID" value="MDZ8117706.1"/>
    <property type="molecule type" value="Genomic_DNA"/>
</dbReference>
<gene>
    <name evidence="4" type="ORF">P9H32_03630</name>
</gene>
<dbReference type="Pfam" id="PF05345">
    <property type="entry name" value="He_PIG"/>
    <property type="match status" value="1"/>
</dbReference>
<name>A0ABU5MUB9_9BACT</name>
<dbReference type="RefSeq" id="WP_322607504.1">
    <property type="nucleotide sequence ID" value="NZ_JARVCO010000002.1"/>
</dbReference>
<evidence type="ECO:0000256" key="1">
    <source>
        <dbReference type="SAM" id="MobiDB-lite"/>
    </source>
</evidence>
<feature type="domain" description="Dystroglycan-type cadherin-like" evidence="3">
    <location>
        <begin position="939"/>
        <end position="1031"/>
    </location>
</feature>
<dbReference type="InterPro" id="IPR029865">
    <property type="entry name" value="KIAA0319-like"/>
</dbReference>
<dbReference type="InterPro" id="IPR006644">
    <property type="entry name" value="Cadg"/>
</dbReference>
<dbReference type="SUPFAM" id="SSF49313">
    <property type="entry name" value="Cadherin-like"/>
    <property type="match status" value="1"/>
</dbReference>
<dbReference type="InterPro" id="IPR015919">
    <property type="entry name" value="Cadherin-like_sf"/>
</dbReference>
<feature type="signal peptide" evidence="2">
    <location>
        <begin position="1"/>
        <end position="25"/>
    </location>
</feature>
<proteinExistence type="predicted"/>
<evidence type="ECO:0000313" key="5">
    <source>
        <dbReference type="Proteomes" id="UP001290861"/>
    </source>
</evidence>
<accession>A0ABU5MUB9</accession>
<dbReference type="PANTHER" id="PTHR46182:SF2">
    <property type="entry name" value="FI19480P1"/>
    <property type="match status" value="1"/>
</dbReference>